<sequence>MDNDSVSKVIGVGDVCLKTNMGVHLWIKGVKHAPDVCFNLHMLDDGGYENHFGYEKWKLTKGNLVVAREEKISKLYWTKTLVAKDSNVELEKCFHYIAAFSLKEVELLELVHSNVCDPLKALVEKQSCKKVKCIRSDNGDEHYGPFNVYCKQQGIRHERTLIEKGEALYIAVHVINLSLAVALNTKYDHLRVFGCKAFVHVPKDQRSKLDMKTRQGIFIGRLYDLVENKLVRICNVQFIKDQTIEDIDKVKNTILDKDNSLSKIDPVQMLVHDLDIVDNNFQNGEQHDYVGDQQLGDVFYVPLDDDAEEEQEMSQDENLGDAPEPPLVQLRKSNR</sequence>
<proteinExistence type="predicted"/>
<comment type="caution">
    <text evidence="3">The sequence shown here is derived from an EMBL/GenBank/DDBJ whole genome shotgun (WGS) entry which is preliminary data.</text>
</comment>
<protein>
    <recommendedName>
        <fullName evidence="2">Retroviral polymerase SH3-like domain-containing protein</fullName>
    </recommendedName>
</protein>
<feature type="compositionally biased region" description="Acidic residues" evidence="1">
    <location>
        <begin position="303"/>
        <end position="319"/>
    </location>
</feature>
<evidence type="ECO:0000313" key="3">
    <source>
        <dbReference type="EMBL" id="RDX78938.1"/>
    </source>
</evidence>
<dbReference type="AlphaFoldDB" id="A0A371FKU9"/>
<dbReference type="PANTHER" id="PTHR42648">
    <property type="entry name" value="TRANSPOSASE, PUTATIVE-RELATED"/>
    <property type="match status" value="1"/>
</dbReference>
<feature type="region of interest" description="Disordered" evidence="1">
    <location>
        <begin position="303"/>
        <end position="335"/>
    </location>
</feature>
<reference evidence="3" key="1">
    <citation type="submission" date="2018-05" db="EMBL/GenBank/DDBJ databases">
        <title>Draft genome of Mucuna pruriens seed.</title>
        <authorList>
            <person name="Nnadi N.E."/>
            <person name="Vos R."/>
            <person name="Hasami M.H."/>
            <person name="Devisetty U.K."/>
            <person name="Aguiy J.C."/>
        </authorList>
    </citation>
    <scope>NUCLEOTIDE SEQUENCE [LARGE SCALE GENOMIC DNA]</scope>
    <source>
        <strain evidence="3">JCA_2017</strain>
    </source>
</reference>
<dbReference type="Pfam" id="PF25597">
    <property type="entry name" value="SH3_retrovirus"/>
    <property type="match status" value="1"/>
</dbReference>
<evidence type="ECO:0000313" key="4">
    <source>
        <dbReference type="Proteomes" id="UP000257109"/>
    </source>
</evidence>
<evidence type="ECO:0000259" key="2">
    <source>
        <dbReference type="Pfam" id="PF25597"/>
    </source>
</evidence>
<evidence type="ECO:0000256" key="1">
    <source>
        <dbReference type="SAM" id="MobiDB-lite"/>
    </source>
</evidence>
<feature type="domain" description="Retroviral polymerase SH3-like" evidence="2">
    <location>
        <begin position="195"/>
        <end position="247"/>
    </location>
</feature>
<dbReference type="InterPro" id="IPR039537">
    <property type="entry name" value="Retrotran_Ty1/copia-like"/>
</dbReference>
<accession>A0A371FKU9</accession>
<organism evidence="3 4">
    <name type="scientific">Mucuna pruriens</name>
    <name type="common">Velvet bean</name>
    <name type="synonym">Dolichos pruriens</name>
    <dbReference type="NCBI Taxonomy" id="157652"/>
    <lineage>
        <taxon>Eukaryota</taxon>
        <taxon>Viridiplantae</taxon>
        <taxon>Streptophyta</taxon>
        <taxon>Embryophyta</taxon>
        <taxon>Tracheophyta</taxon>
        <taxon>Spermatophyta</taxon>
        <taxon>Magnoliopsida</taxon>
        <taxon>eudicotyledons</taxon>
        <taxon>Gunneridae</taxon>
        <taxon>Pentapetalae</taxon>
        <taxon>rosids</taxon>
        <taxon>fabids</taxon>
        <taxon>Fabales</taxon>
        <taxon>Fabaceae</taxon>
        <taxon>Papilionoideae</taxon>
        <taxon>50 kb inversion clade</taxon>
        <taxon>NPAAA clade</taxon>
        <taxon>indigoferoid/millettioid clade</taxon>
        <taxon>Phaseoleae</taxon>
        <taxon>Mucuna</taxon>
    </lineage>
</organism>
<dbReference type="InterPro" id="IPR057670">
    <property type="entry name" value="SH3_retrovirus"/>
</dbReference>
<dbReference type="PANTHER" id="PTHR42648:SF28">
    <property type="entry name" value="TRANSPOSON-ENCODED PROTEIN WITH RIBONUCLEASE H-LIKE AND RETROVIRUS ZINC FINGER-LIKE DOMAINS"/>
    <property type="match status" value="1"/>
</dbReference>
<feature type="non-terminal residue" evidence="3">
    <location>
        <position position="1"/>
    </location>
</feature>
<gene>
    <name evidence="3" type="ORF">CR513_40715</name>
</gene>
<name>A0A371FKU9_MUCPR</name>
<keyword evidence="4" id="KW-1185">Reference proteome</keyword>
<dbReference type="Proteomes" id="UP000257109">
    <property type="component" value="Unassembled WGS sequence"/>
</dbReference>
<dbReference type="OrthoDB" id="418757at2759"/>
<dbReference type="EMBL" id="QJKJ01008693">
    <property type="protein sequence ID" value="RDX78938.1"/>
    <property type="molecule type" value="Genomic_DNA"/>
</dbReference>